<feature type="region of interest" description="Disordered" evidence="1">
    <location>
        <begin position="43"/>
        <end position="67"/>
    </location>
</feature>
<dbReference type="EMBL" id="HBEL01048082">
    <property type="protein sequence ID" value="CAD8426089.1"/>
    <property type="molecule type" value="Transcribed_RNA"/>
</dbReference>
<accession>A0A7S0CLD4</accession>
<evidence type="ECO:0000313" key="2">
    <source>
        <dbReference type="EMBL" id="CAD8426089.1"/>
    </source>
</evidence>
<name>A0A7S0CLD4_9STRA</name>
<feature type="non-terminal residue" evidence="2">
    <location>
        <position position="111"/>
    </location>
</feature>
<organism evidence="2">
    <name type="scientific">Proboscia inermis</name>
    <dbReference type="NCBI Taxonomy" id="420281"/>
    <lineage>
        <taxon>Eukaryota</taxon>
        <taxon>Sar</taxon>
        <taxon>Stramenopiles</taxon>
        <taxon>Ochrophyta</taxon>
        <taxon>Bacillariophyta</taxon>
        <taxon>Coscinodiscophyceae</taxon>
        <taxon>Rhizosoleniophycidae</taxon>
        <taxon>Rhizosoleniales</taxon>
        <taxon>Rhizosoleniaceae</taxon>
        <taxon>Proboscia</taxon>
    </lineage>
</organism>
<feature type="compositionally biased region" description="Basic and acidic residues" evidence="1">
    <location>
        <begin position="49"/>
        <end position="67"/>
    </location>
</feature>
<gene>
    <name evidence="2" type="ORF">PINE0816_LOCUS22249</name>
</gene>
<sequence length="111" mass="12145">MHLTTHKNSPRAVLKTEPVTGAIAIPFPNCVLLEDDWEEEKPTMLPHIGTRDSKTTNHNRDKTSDESKVLATTLGKVTVALQHTVGGPCDLCATTMMLIGKGGRLRIIWGE</sequence>
<proteinExistence type="predicted"/>
<reference evidence="2" key="1">
    <citation type="submission" date="2021-01" db="EMBL/GenBank/DDBJ databases">
        <authorList>
            <person name="Corre E."/>
            <person name="Pelletier E."/>
            <person name="Niang G."/>
            <person name="Scheremetjew M."/>
            <person name="Finn R."/>
            <person name="Kale V."/>
            <person name="Holt S."/>
            <person name="Cochrane G."/>
            <person name="Meng A."/>
            <person name="Brown T."/>
            <person name="Cohen L."/>
        </authorList>
    </citation>
    <scope>NUCLEOTIDE SEQUENCE</scope>
    <source>
        <strain evidence="2">CCAP1064/1</strain>
    </source>
</reference>
<evidence type="ECO:0000256" key="1">
    <source>
        <dbReference type="SAM" id="MobiDB-lite"/>
    </source>
</evidence>
<protein>
    <submittedName>
        <fullName evidence="2">Uncharacterized protein</fullName>
    </submittedName>
</protein>
<dbReference type="AlphaFoldDB" id="A0A7S0CLD4"/>